<reference evidence="1 2" key="1">
    <citation type="submission" date="2018-05" db="EMBL/GenBank/DDBJ databases">
        <title>Genetic diversity of glacier-inhabiting Cryobacterium bacteria in China and description of Cryobacterium mengkeensis sp. nov. and Arthrobacter glacialis sp. nov.</title>
        <authorList>
            <person name="Liu Q."/>
            <person name="Xin Y.-H."/>
        </authorList>
    </citation>
    <scope>NUCLEOTIDE SEQUENCE [LARGE SCALE GENOMIC DNA]</scope>
    <source>
        <strain evidence="1 2">SK-1</strain>
    </source>
</reference>
<evidence type="ECO:0008006" key="3">
    <source>
        <dbReference type="Google" id="ProtNLM"/>
    </source>
</evidence>
<dbReference type="EMBL" id="QHLY01000012">
    <property type="protein sequence ID" value="PXA68522.1"/>
    <property type="molecule type" value="Genomic_DNA"/>
</dbReference>
<organism evidence="1 2">
    <name type="scientific">Cryobacterium arcticum</name>
    <dbReference type="NCBI Taxonomy" id="670052"/>
    <lineage>
        <taxon>Bacteria</taxon>
        <taxon>Bacillati</taxon>
        <taxon>Actinomycetota</taxon>
        <taxon>Actinomycetes</taxon>
        <taxon>Micrococcales</taxon>
        <taxon>Microbacteriaceae</taxon>
        <taxon>Cryobacterium</taxon>
    </lineage>
</organism>
<proteinExistence type="predicted"/>
<evidence type="ECO:0000313" key="1">
    <source>
        <dbReference type="EMBL" id="PXA68522.1"/>
    </source>
</evidence>
<gene>
    <name evidence="1" type="ORF">CTB96_18195</name>
</gene>
<dbReference type="AlphaFoldDB" id="A0A317ZPU3"/>
<keyword evidence="2" id="KW-1185">Reference proteome</keyword>
<evidence type="ECO:0000313" key="2">
    <source>
        <dbReference type="Proteomes" id="UP000246722"/>
    </source>
</evidence>
<dbReference type="OrthoDB" id="7057060at2"/>
<dbReference type="RefSeq" id="WP_110128188.1">
    <property type="nucleotide sequence ID" value="NZ_QHLY01000012.1"/>
</dbReference>
<protein>
    <recommendedName>
        <fullName evidence="3">CD-NTase-associated protein 12/Pycsar effector protein TIR domain-containing protein</fullName>
    </recommendedName>
</protein>
<dbReference type="Proteomes" id="UP000246722">
    <property type="component" value="Unassembled WGS sequence"/>
</dbReference>
<name>A0A317ZPU3_9MICO</name>
<sequence length="296" mass="33681">MSHRTGNMTDSDETILCSVVDEFAEAVEVALEREGINIFESPLWRPWNLLAMTDRNKAIVVFERNSGGFTEFHLMQDTVDLWSMSEFTKVMKLARQRDIEATVQLPWKSSGAARAAQIKKAVQSHVDEVKRSQTLGRLSGTSGLEHLQPNFERFLRDHPEPSKNFFVMMSFNPSPQLEEVYASIAAALHDRGLHCVRADQKDYADDLWANIEVYLTCCNFGIAVYEDMHSRSSNPNVALEVGYMMAKQKRVLLLKEKGLPTMPSDLAHKLYKSFDAFQIQKTVTAEVTRWVDTDLD</sequence>
<comment type="caution">
    <text evidence="1">The sequence shown here is derived from an EMBL/GenBank/DDBJ whole genome shotgun (WGS) entry which is preliminary data.</text>
</comment>
<accession>A0A317ZPU3</accession>